<reference evidence="1 2" key="1">
    <citation type="journal article" date="2013" name="Pathog. Dis.">
        <title>Genome sequences of 65 Helicobacter pylori strains isolated from asymptomatic individuals and patients with gastric cancer, peptic ulcer disease, or gastritis.</title>
        <authorList>
            <person name="Blanchard T.G."/>
            <person name="Czinn S.J."/>
            <person name="Correa P."/>
            <person name="Nakazawa T."/>
            <person name="Keelan M."/>
            <person name="Morningstar L."/>
            <person name="Santana-Cruz I."/>
            <person name="Maroo A."/>
            <person name="McCracken C."/>
            <person name="Shefchek K."/>
            <person name="Daugherty S."/>
            <person name="Song Y."/>
            <person name="Fraser C.M."/>
            <person name="Fricke W.F."/>
        </authorList>
    </citation>
    <scope>NUCLEOTIDE SEQUENCE [LARGE SCALE GENOMIC DNA]</scope>
    <source>
        <strain evidence="1 2">NQ4200</strain>
    </source>
</reference>
<organism evidence="1 2">
    <name type="scientific">Helicobacter pylori NQ4200</name>
    <dbReference type="NCBI Taxonomy" id="992024"/>
    <lineage>
        <taxon>Bacteria</taxon>
        <taxon>Pseudomonadati</taxon>
        <taxon>Campylobacterota</taxon>
        <taxon>Epsilonproteobacteria</taxon>
        <taxon>Campylobacterales</taxon>
        <taxon>Helicobacteraceae</taxon>
        <taxon>Helicobacter</taxon>
    </lineage>
</organism>
<dbReference type="PATRIC" id="fig|992024.3.peg.1545"/>
<evidence type="ECO:0000313" key="2">
    <source>
        <dbReference type="Proteomes" id="UP000003358"/>
    </source>
</evidence>
<protein>
    <submittedName>
        <fullName evidence="1">Uncharacterized protein</fullName>
    </submittedName>
</protein>
<name>I9Q294_HELPX</name>
<gene>
    <name evidence="1" type="ORF">HPNQ4200_1608</name>
</gene>
<dbReference type="AlphaFoldDB" id="I9Q294"/>
<proteinExistence type="predicted"/>
<dbReference type="Proteomes" id="UP000003358">
    <property type="component" value="Unassembled WGS sequence"/>
</dbReference>
<evidence type="ECO:0000313" key="1">
    <source>
        <dbReference type="EMBL" id="EJB27364.1"/>
    </source>
</evidence>
<sequence length="40" mass="4453">MRLRAKRPNPPLMVKSCLKLIYNHNIVTTASLTLNGGAFL</sequence>
<comment type="caution">
    <text evidence="1">The sequence shown here is derived from an EMBL/GenBank/DDBJ whole genome shotgun (WGS) entry which is preliminary data.</text>
</comment>
<accession>I9Q294</accession>
<dbReference type="EMBL" id="AKNS01000012">
    <property type="protein sequence ID" value="EJB27364.1"/>
    <property type="molecule type" value="Genomic_DNA"/>
</dbReference>